<reference evidence="3" key="1">
    <citation type="submission" date="2021-03" db="EMBL/GenBank/DDBJ databases">
        <authorList>
            <person name="Peeters C."/>
        </authorList>
    </citation>
    <scope>NUCLEOTIDE SEQUENCE</scope>
    <source>
        <strain evidence="3">LMG 31506</strain>
    </source>
</reference>
<organism evidence="3 4">
    <name type="scientific">Cupriavidus yeoncheonensis</name>
    <dbReference type="NCBI Taxonomy" id="1462994"/>
    <lineage>
        <taxon>Bacteria</taxon>
        <taxon>Pseudomonadati</taxon>
        <taxon>Pseudomonadota</taxon>
        <taxon>Betaproteobacteria</taxon>
        <taxon>Burkholderiales</taxon>
        <taxon>Burkholderiaceae</taxon>
        <taxon>Cupriavidus</taxon>
    </lineage>
</organism>
<keyword evidence="4" id="KW-1185">Reference proteome</keyword>
<dbReference type="SUPFAM" id="SSF52540">
    <property type="entry name" value="P-loop containing nucleoside triphosphate hydrolases"/>
    <property type="match status" value="1"/>
</dbReference>
<dbReference type="InterPro" id="IPR027417">
    <property type="entry name" value="P-loop_NTPase"/>
</dbReference>
<dbReference type="EMBL" id="CAJPUY010000029">
    <property type="protein sequence ID" value="CAG2156498.1"/>
    <property type="molecule type" value="Genomic_DNA"/>
</dbReference>
<protein>
    <recommendedName>
        <fullName evidence="2">Rad50/SbcC-type AAA domain-containing protein</fullName>
    </recommendedName>
</protein>
<proteinExistence type="predicted"/>
<sequence>MRPLHLTMQAFGPFSGTEAIDFTQLGEQAFFLIHGPTGAGKTTLLDAVCFALYGDTSGGERTAQAMRSANAAPGLRTEVVLEFSLGAQRYRVVRSPAQERPKQRGEGMVTETAKAQLDAWEGDGWVSKAGQPAKVSDAIRELLGFDSAQFRQVIVLPQGRFRELLTASSQGRQGILERLFRTELYRHVEELLKSEAAGIRRDAERIVDQRQALLRQFDMESTDAVAQGIAQLQQELQDLQQQEQSARAAQAAAQTALQGGEQVAARLRERADAQAAHAALLARKAATDEQRLRLHAARRATQAWPAIQHLETAGRDQLAAQAAAEQAAGALRQQQGVAAQAGERLQAELGRGDVREAAQRRVMEFEALLPRARQLGNLRQSLEAAVRQQADAVAARDRAAQVLAQRQVELATAEADQRQAQVLAAQLQTLGLQLQAAQTRAKQIARYRQTGQAAATARDALARCDAAAARAATHRDTQRAALSMTESAWRAGQAARLAAVLATGEACPVCGGTDHPAPAQHSAELVLDDALEQARAASREADDAALRAANARHAAHAEVQRLAAQLAEVAADIGDAAPQAVDVTAQQLTVETAALERELAAAQASAARLERMPAAIDKRRAVLAAADDAHRKACASVESTAQSLAQLQGEWRAACAQLPDDARDPAAIEAGLHQARAQFTALGGALEVAQAADKQAGAALAGAEAASQSALAVLARAGERLLEARNAADAMLAASGFADMAAFGTARLDAAAIDALDDAVRTYDEALAVSAHGLSRAIVAAEGLAAPDLDGLRVAASAAATAVEGMVRQQADRARMRDSLLQCQRQLDALAAANSEIEARYAILGRLAEVANGNNPRRMTFQRFVLATLLDEVLEAASVRLLAMSRGRYTLQRVREQADQRSAGGLDLEVFDYDTGAARPANTLSGGEGFLASLSLALGLADVVQSRAGGIQLDTLFVDEGFGTLDPESLDFAIRTLLDLQQAGRLVGIISHVAELRERIDVRLEIRPGTAGSRAVLQLP</sequence>
<feature type="domain" description="Rad50/SbcC-type AAA" evidence="2">
    <location>
        <begin position="6"/>
        <end position="242"/>
    </location>
</feature>
<evidence type="ECO:0000313" key="3">
    <source>
        <dbReference type="EMBL" id="CAG2156498.1"/>
    </source>
</evidence>
<dbReference type="Pfam" id="PF13476">
    <property type="entry name" value="AAA_23"/>
    <property type="match status" value="1"/>
</dbReference>
<gene>
    <name evidence="3" type="ORF">LMG31506_05720</name>
</gene>
<dbReference type="PANTHER" id="PTHR32114:SF2">
    <property type="entry name" value="ABC TRANSPORTER ABCH.3"/>
    <property type="match status" value="1"/>
</dbReference>
<keyword evidence="1" id="KW-0175">Coiled coil</keyword>
<feature type="coiled-coil region" evidence="1">
    <location>
        <begin position="585"/>
        <end position="612"/>
    </location>
</feature>
<dbReference type="GO" id="GO:0006302">
    <property type="term" value="P:double-strand break repair"/>
    <property type="evidence" value="ECO:0007669"/>
    <property type="project" value="InterPro"/>
</dbReference>
<name>A0A916J136_9BURK</name>
<dbReference type="Gene3D" id="3.40.50.300">
    <property type="entry name" value="P-loop containing nucleotide triphosphate hydrolases"/>
    <property type="match status" value="2"/>
</dbReference>
<dbReference type="Proteomes" id="UP000672934">
    <property type="component" value="Unassembled WGS sequence"/>
</dbReference>
<evidence type="ECO:0000256" key="1">
    <source>
        <dbReference type="SAM" id="Coils"/>
    </source>
</evidence>
<dbReference type="PANTHER" id="PTHR32114">
    <property type="entry name" value="ABC TRANSPORTER ABCH.3"/>
    <property type="match status" value="1"/>
</dbReference>
<accession>A0A916J136</accession>
<dbReference type="InterPro" id="IPR038729">
    <property type="entry name" value="Rad50/SbcC_AAA"/>
</dbReference>
<comment type="caution">
    <text evidence="3">The sequence shown here is derived from an EMBL/GenBank/DDBJ whole genome shotgun (WGS) entry which is preliminary data.</text>
</comment>
<feature type="coiled-coil region" evidence="1">
    <location>
        <begin position="222"/>
        <end position="252"/>
    </location>
</feature>
<evidence type="ECO:0000313" key="4">
    <source>
        <dbReference type="Proteomes" id="UP000672934"/>
    </source>
</evidence>
<evidence type="ECO:0000259" key="2">
    <source>
        <dbReference type="Pfam" id="PF13476"/>
    </source>
</evidence>
<dbReference type="AlphaFoldDB" id="A0A916J136"/>
<dbReference type="RefSeq" id="WP_211950562.1">
    <property type="nucleotide sequence ID" value="NZ_CAJPUY010000029.1"/>
</dbReference>
<dbReference type="Pfam" id="PF13558">
    <property type="entry name" value="SbcC_Walker_B"/>
    <property type="match status" value="1"/>
</dbReference>
<dbReference type="GO" id="GO:0016887">
    <property type="term" value="F:ATP hydrolysis activity"/>
    <property type="evidence" value="ECO:0007669"/>
    <property type="project" value="InterPro"/>
</dbReference>